<dbReference type="GO" id="GO:0003700">
    <property type="term" value="F:DNA-binding transcription factor activity"/>
    <property type="evidence" value="ECO:0007669"/>
    <property type="project" value="InterPro"/>
</dbReference>
<dbReference type="PIRSF" id="PIRSF011572">
    <property type="entry name" value="GTP_sensing_CodY"/>
    <property type="match status" value="1"/>
</dbReference>
<feature type="DNA-binding region" description="H-T-H motif" evidence="7">
    <location>
        <begin position="213"/>
        <end position="232"/>
    </location>
</feature>
<dbReference type="PANTHER" id="PTHR40062:SF1">
    <property type="entry name" value="GLOBAL TRANSCRIPTIONAL REGULATOR CODY"/>
    <property type="match status" value="1"/>
</dbReference>
<dbReference type="HAMAP" id="MF_00621">
    <property type="entry name" value="HTH_type_CodY"/>
    <property type="match status" value="1"/>
</dbReference>
<dbReference type="GO" id="GO:0003677">
    <property type="term" value="F:DNA binding"/>
    <property type="evidence" value="ECO:0007669"/>
    <property type="project" value="UniProtKB-UniRule"/>
</dbReference>
<evidence type="ECO:0000256" key="6">
    <source>
        <dbReference type="ARBA" id="ARBA00034538"/>
    </source>
</evidence>
<keyword evidence="11" id="KW-1185">Reference proteome</keyword>
<reference evidence="11" key="1">
    <citation type="submission" date="2016-10" db="EMBL/GenBank/DDBJ databases">
        <authorList>
            <person name="Varghese N."/>
            <person name="Submissions S."/>
        </authorList>
    </citation>
    <scope>NUCLEOTIDE SEQUENCE [LARGE SCALE GENOMIC DNA]</scope>
    <source>
        <strain evidence="11">MPL-11</strain>
    </source>
</reference>
<protein>
    <recommendedName>
        <fullName evidence="6 7">Global transcriptional regulator CodY</fullName>
    </recommendedName>
</protein>
<comment type="function">
    <text evidence="7">DNA-binding global transcriptional regulator which is involved in the adaptive response to starvation and acts by directly or indirectly controlling the expression of numerous genes in response to nutrient availability. During rapid exponential growth, CodY is highly active and represses genes whose products allow adaptation to nutrient depletion.</text>
</comment>
<organism evidence="10 11">
    <name type="scientific">Carnobacterium viridans</name>
    <dbReference type="NCBI Taxonomy" id="174587"/>
    <lineage>
        <taxon>Bacteria</taxon>
        <taxon>Bacillati</taxon>
        <taxon>Bacillota</taxon>
        <taxon>Bacilli</taxon>
        <taxon>Lactobacillales</taxon>
        <taxon>Carnobacteriaceae</taxon>
        <taxon>Carnobacterium</taxon>
    </lineage>
</organism>
<keyword evidence="3 7" id="KW-0805">Transcription regulation</keyword>
<evidence type="ECO:0000256" key="4">
    <source>
        <dbReference type="ARBA" id="ARBA00023125"/>
    </source>
</evidence>
<dbReference type="NCBIfam" id="NF003170">
    <property type="entry name" value="PRK04158.1"/>
    <property type="match status" value="1"/>
</dbReference>
<dbReference type="InterPro" id="IPR010312">
    <property type="entry name" value="Transc_reg_CodY_N"/>
</dbReference>
<comment type="similarity">
    <text evidence="7">Belongs to the CodY family.</text>
</comment>
<evidence type="ECO:0000256" key="1">
    <source>
        <dbReference type="ARBA" id="ARBA00022490"/>
    </source>
</evidence>
<dbReference type="Pfam" id="PF06018">
    <property type="entry name" value="CodY"/>
    <property type="match status" value="1"/>
</dbReference>
<evidence type="ECO:0000313" key="10">
    <source>
        <dbReference type="EMBL" id="SDQ10195.1"/>
    </source>
</evidence>
<dbReference type="Proteomes" id="UP000199481">
    <property type="component" value="Unassembled WGS sequence"/>
</dbReference>
<dbReference type="Gene3D" id="1.10.10.10">
    <property type="entry name" value="Winged helix-like DNA-binding domain superfamily/Winged helix DNA-binding domain"/>
    <property type="match status" value="1"/>
</dbReference>
<keyword evidence="4 7" id="KW-0238">DNA-binding</keyword>
<dbReference type="GO" id="GO:0005737">
    <property type="term" value="C:cytoplasm"/>
    <property type="evidence" value="ECO:0007669"/>
    <property type="project" value="UniProtKB-SubCell"/>
</dbReference>
<dbReference type="OrthoDB" id="2056at2"/>
<dbReference type="Pfam" id="PF08222">
    <property type="entry name" value="HTH_CodY"/>
    <property type="match status" value="1"/>
</dbReference>
<evidence type="ECO:0000256" key="3">
    <source>
        <dbReference type="ARBA" id="ARBA00023015"/>
    </source>
</evidence>
<dbReference type="InterPro" id="IPR029016">
    <property type="entry name" value="GAF-like_dom_sf"/>
</dbReference>
<dbReference type="InterPro" id="IPR036390">
    <property type="entry name" value="WH_DNA-bd_sf"/>
</dbReference>
<dbReference type="Gene3D" id="3.30.450.40">
    <property type="match status" value="1"/>
</dbReference>
<feature type="region of interest" description="GAF domain" evidence="7">
    <location>
        <begin position="1"/>
        <end position="165"/>
    </location>
</feature>
<dbReference type="EMBL" id="FNJW01000008">
    <property type="protein sequence ID" value="SDQ10195.1"/>
    <property type="molecule type" value="Genomic_DNA"/>
</dbReference>
<gene>
    <name evidence="7" type="primary">codY</name>
    <name evidence="10" type="ORF">SAMN04487752_0704</name>
</gene>
<keyword evidence="2 7" id="KW-0678">Repressor</keyword>
<dbReference type="InterPro" id="IPR014154">
    <property type="entry name" value="CodY"/>
</dbReference>
<dbReference type="GO" id="GO:0005525">
    <property type="term" value="F:GTP binding"/>
    <property type="evidence" value="ECO:0007669"/>
    <property type="project" value="InterPro"/>
</dbReference>
<evidence type="ECO:0000259" key="9">
    <source>
        <dbReference type="Pfam" id="PF08222"/>
    </source>
</evidence>
<dbReference type="GO" id="GO:0045892">
    <property type="term" value="P:negative regulation of DNA-templated transcription"/>
    <property type="evidence" value="ECO:0007669"/>
    <property type="project" value="UniProtKB-UniRule"/>
</dbReference>
<proteinExistence type="inferred from homology"/>
<dbReference type="AlphaFoldDB" id="A0A1H0Y503"/>
<sequence>MNDLLQKMRKINYLLQTKGGVVKTDSSPDGELAFTDMAIVLGDILNANTYLIDDAGNLLGYHEKHEINNERVKQMLVDEMFPEKYTRSMLEIYETRANIDIESDYTVFPIETRDMFVEGLTTVIPVFVAGQRLGTLLLARLQPVFDDTDLILGEHAATVVGIEILFKKSTQIAESARNTATVQMAIKTLSYSELKAIKAIFEELDGTEGRITASNVADKVGITRSVIVNALRKLESGGIIESRSLGMKGTYIKIQNEKFIDALEKESIY</sequence>
<feature type="domain" description="Global transcriptional regulator CodY N-terminal" evidence="8">
    <location>
        <begin position="4"/>
        <end position="188"/>
    </location>
</feature>
<accession>A0A1H0Y503</accession>
<dbReference type="SUPFAM" id="SSF46785">
    <property type="entry name" value="Winged helix' DNA-binding domain"/>
    <property type="match status" value="1"/>
</dbReference>
<name>A0A1H0Y503_9LACT</name>
<dbReference type="NCBIfam" id="TIGR02787">
    <property type="entry name" value="codY_Gpos"/>
    <property type="match status" value="1"/>
</dbReference>
<evidence type="ECO:0000256" key="5">
    <source>
        <dbReference type="ARBA" id="ARBA00023163"/>
    </source>
</evidence>
<keyword evidence="5 7" id="KW-0804">Transcription</keyword>
<evidence type="ECO:0000259" key="8">
    <source>
        <dbReference type="Pfam" id="PF06018"/>
    </source>
</evidence>
<dbReference type="RefSeq" id="WP_035023084.1">
    <property type="nucleotide sequence ID" value="NZ_CP084916.1"/>
</dbReference>
<comment type="subcellular location">
    <subcellularLocation>
        <location evidence="7">Cytoplasm</location>
    </subcellularLocation>
</comment>
<evidence type="ECO:0000313" key="11">
    <source>
        <dbReference type="Proteomes" id="UP000199481"/>
    </source>
</evidence>
<feature type="domain" description="Global transcriptional regulator CodY C-terminal" evidence="9">
    <location>
        <begin position="208"/>
        <end position="264"/>
    </location>
</feature>
<keyword evidence="1 7" id="KW-0963">Cytoplasm</keyword>
<dbReference type="InterPro" id="IPR013198">
    <property type="entry name" value="GTP_trans_reg_CodY_C"/>
</dbReference>
<evidence type="ECO:0000256" key="2">
    <source>
        <dbReference type="ARBA" id="ARBA00022491"/>
    </source>
</evidence>
<dbReference type="PANTHER" id="PTHR40062">
    <property type="entry name" value="GTP-SENSING TRANSCRIPTIONAL PLEIOTROPIC REPRESSOR CODY"/>
    <property type="match status" value="1"/>
</dbReference>
<evidence type="ECO:0000256" key="7">
    <source>
        <dbReference type="HAMAP-Rule" id="MF_00621"/>
    </source>
</evidence>
<dbReference type="InterPro" id="IPR036388">
    <property type="entry name" value="WH-like_DNA-bd_sf"/>
</dbReference>